<organism evidence="3 4">
    <name type="scientific">Bradyrhizobium zhengyangense</name>
    <dbReference type="NCBI Taxonomy" id="2911009"/>
    <lineage>
        <taxon>Bacteria</taxon>
        <taxon>Pseudomonadati</taxon>
        <taxon>Pseudomonadota</taxon>
        <taxon>Alphaproteobacteria</taxon>
        <taxon>Hyphomicrobiales</taxon>
        <taxon>Nitrobacteraceae</taxon>
        <taxon>Bradyrhizobium</taxon>
    </lineage>
</organism>
<dbReference type="Pfam" id="PF02698">
    <property type="entry name" value="DUF218"/>
    <property type="match status" value="1"/>
</dbReference>
<dbReference type="AlphaFoldDB" id="A0A9X1UCD0"/>
<dbReference type="GO" id="GO:0005886">
    <property type="term" value="C:plasma membrane"/>
    <property type="evidence" value="ECO:0007669"/>
    <property type="project" value="TreeGrafter"/>
</dbReference>
<dbReference type="CDD" id="cd06259">
    <property type="entry name" value="YdcF-like"/>
    <property type="match status" value="1"/>
</dbReference>
<dbReference type="PROSITE" id="PS51257">
    <property type="entry name" value="PROKAR_LIPOPROTEIN"/>
    <property type="match status" value="1"/>
</dbReference>
<dbReference type="EMBL" id="JAKLTY010000060">
    <property type="protein sequence ID" value="MCG2633045.1"/>
    <property type="molecule type" value="Genomic_DNA"/>
</dbReference>
<dbReference type="Proteomes" id="UP001139054">
    <property type="component" value="Unassembled WGS sequence"/>
</dbReference>
<proteinExistence type="predicted"/>
<feature type="transmembrane region" description="Helical" evidence="1">
    <location>
        <begin position="12"/>
        <end position="34"/>
    </location>
</feature>
<dbReference type="PANTHER" id="PTHR30336:SF4">
    <property type="entry name" value="ENVELOPE BIOGENESIS FACTOR ELYC"/>
    <property type="match status" value="1"/>
</dbReference>
<keyword evidence="1" id="KW-0812">Transmembrane</keyword>
<dbReference type="GO" id="GO:0043164">
    <property type="term" value="P:Gram-negative-bacterium-type cell wall biogenesis"/>
    <property type="evidence" value="ECO:0007669"/>
    <property type="project" value="TreeGrafter"/>
</dbReference>
<dbReference type="Gene3D" id="3.40.50.620">
    <property type="entry name" value="HUPs"/>
    <property type="match status" value="1"/>
</dbReference>
<protein>
    <submittedName>
        <fullName evidence="3">YdcF family protein</fullName>
    </submittedName>
</protein>
<evidence type="ECO:0000313" key="3">
    <source>
        <dbReference type="EMBL" id="MCG2633045.1"/>
    </source>
</evidence>
<evidence type="ECO:0000313" key="4">
    <source>
        <dbReference type="Proteomes" id="UP001139054"/>
    </source>
</evidence>
<feature type="transmembrane region" description="Helical" evidence="1">
    <location>
        <begin position="40"/>
        <end position="61"/>
    </location>
</feature>
<reference evidence="3" key="1">
    <citation type="submission" date="2022-01" db="EMBL/GenBank/DDBJ databases">
        <title>Genome sequnece data of strain Bradyrhizobium sp. nov.</title>
        <authorList>
            <person name="Zhang J."/>
        </authorList>
    </citation>
    <scope>NUCLEOTIDE SEQUENCE</scope>
    <source>
        <strain evidence="3">WYCCWR 13023</strain>
    </source>
</reference>
<dbReference type="RefSeq" id="WP_237892146.1">
    <property type="nucleotide sequence ID" value="NZ_JAKLTY010000060.1"/>
</dbReference>
<dbReference type="InterPro" id="IPR014729">
    <property type="entry name" value="Rossmann-like_a/b/a_fold"/>
</dbReference>
<sequence length="265" mass="28374">MFQLSKTLGALSILPNLLAFAGLIGCLLLLTRFASVGRKLATLSLLALAICGFTPVGSLLLKPLEDRFLPWTPTADAPAGVVILGGTTKPEISAARRQPVSGIEIDRLITGAMLARRYPNARVIYSGGSSELRPGTIREADYAVQILGDLGVPKERVQVEGESRNTAENAAFSKILASPAPGERWLLVTSAYHMPRAVGLFRKVGFEVEPVPTGWFTAGHASWIDLGNFASSILLVHIASREWIGLAVYRALGKTDALLPRPNPP</sequence>
<evidence type="ECO:0000256" key="1">
    <source>
        <dbReference type="SAM" id="Phobius"/>
    </source>
</evidence>
<feature type="domain" description="DUF218" evidence="2">
    <location>
        <begin position="81"/>
        <end position="245"/>
    </location>
</feature>
<dbReference type="GO" id="GO:0000270">
    <property type="term" value="P:peptidoglycan metabolic process"/>
    <property type="evidence" value="ECO:0007669"/>
    <property type="project" value="TreeGrafter"/>
</dbReference>
<dbReference type="InterPro" id="IPR051599">
    <property type="entry name" value="Cell_Envelope_Assoc"/>
</dbReference>
<keyword evidence="1" id="KW-0472">Membrane</keyword>
<dbReference type="InterPro" id="IPR003848">
    <property type="entry name" value="DUF218"/>
</dbReference>
<name>A0A9X1UCD0_9BRAD</name>
<comment type="caution">
    <text evidence="3">The sequence shown here is derived from an EMBL/GenBank/DDBJ whole genome shotgun (WGS) entry which is preliminary data.</text>
</comment>
<evidence type="ECO:0000259" key="2">
    <source>
        <dbReference type="Pfam" id="PF02698"/>
    </source>
</evidence>
<dbReference type="PANTHER" id="PTHR30336">
    <property type="entry name" value="INNER MEMBRANE PROTEIN, PROBABLE PERMEASE"/>
    <property type="match status" value="1"/>
</dbReference>
<accession>A0A9X1UCD0</accession>
<keyword evidence="1" id="KW-1133">Transmembrane helix</keyword>
<gene>
    <name evidence="3" type="ORF">L6654_41530</name>
</gene>